<keyword evidence="1" id="KW-0808">Transferase</keyword>
<dbReference type="InterPro" id="IPR003673">
    <property type="entry name" value="CoA-Trfase_fam_III"/>
</dbReference>
<dbReference type="InterPro" id="IPR023606">
    <property type="entry name" value="CoA-Trfase_III_dom_1_sf"/>
</dbReference>
<name>A0A6J6TUL8_9ZZZZ</name>
<dbReference type="PANTHER" id="PTHR48207:SF3">
    <property type="entry name" value="SUCCINATE--HYDROXYMETHYLGLUTARATE COA-TRANSFERASE"/>
    <property type="match status" value="1"/>
</dbReference>
<reference evidence="2" key="1">
    <citation type="submission" date="2020-05" db="EMBL/GenBank/DDBJ databases">
        <authorList>
            <person name="Chiriac C."/>
            <person name="Salcher M."/>
            <person name="Ghai R."/>
            <person name="Kavagutti S V."/>
        </authorList>
    </citation>
    <scope>NUCLEOTIDE SEQUENCE</scope>
</reference>
<accession>A0A6J6TUL8</accession>
<dbReference type="Gene3D" id="3.40.50.10540">
    <property type="entry name" value="Crotonobetainyl-coa:carnitine coa-transferase, domain 1"/>
    <property type="match status" value="1"/>
</dbReference>
<dbReference type="InterPro" id="IPR050483">
    <property type="entry name" value="CoA-transferase_III_domain"/>
</dbReference>
<dbReference type="PANTHER" id="PTHR48207">
    <property type="entry name" value="SUCCINATE--HYDROXYMETHYLGLUTARATE COA-TRANSFERASE"/>
    <property type="match status" value="1"/>
</dbReference>
<dbReference type="AlphaFoldDB" id="A0A6J6TUL8"/>
<dbReference type="InterPro" id="IPR044855">
    <property type="entry name" value="CoA-Trfase_III_dom3_sf"/>
</dbReference>
<evidence type="ECO:0000256" key="1">
    <source>
        <dbReference type="ARBA" id="ARBA00022679"/>
    </source>
</evidence>
<dbReference type="EMBL" id="CAEZYZ010000131">
    <property type="protein sequence ID" value="CAB4751291.1"/>
    <property type="molecule type" value="Genomic_DNA"/>
</dbReference>
<evidence type="ECO:0000313" key="2">
    <source>
        <dbReference type="EMBL" id="CAB4751291.1"/>
    </source>
</evidence>
<proteinExistence type="predicted"/>
<dbReference type="Pfam" id="PF02515">
    <property type="entry name" value="CoA_transf_3"/>
    <property type="match status" value="1"/>
</dbReference>
<dbReference type="SUPFAM" id="SSF89796">
    <property type="entry name" value="CoA-transferase family III (CaiB/BaiF)"/>
    <property type="match status" value="1"/>
</dbReference>
<organism evidence="2">
    <name type="scientific">freshwater metagenome</name>
    <dbReference type="NCBI Taxonomy" id="449393"/>
    <lineage>
        <taxon>unclassified sequences</taxon>
        <taxon>metagenomes</taxon>
        <taxon>ecological metagenomes</taxon>
    </lineage>
</organism>
<dbReference type="Gene3D" id="3.30.1540.10">
    <property type="entry name" value="formyl-coa transferase, domain 3"/>
    <property type="match status" value="1"/>
</dbReference>
<gene>
    <name evidence="2" type="ORF">UFOPK2810_00861</name>
</gene>
<protein>
    <submittedName>
        <fullName evidence="2">Unannotated protein</fullName>
    </submittedName>
</protein>
<sequence>MSAPLEGIVVVALEQAISAPFATRQLADLGATVLKIERPEGDFARHYDSAVLGESAFFVWANRGKESVVLDIKDPDDSATFFALIAGADVFIHNISPDAAARLGIGAEQLHARFDHLIACEISGYGAGGPRSDDKAYDLAIQAEAGAFSVTGDGEMSKVGFSVADISAGMYAMSGILAALVRRERTGEGAAVSVAMLDSLVEWMSGPLYTAVHGGGQAPRTGRRHYAIAPYGTFALASGRTVLIAIQNDREWQRMAEIVLVNSDLATDERFATNAARIANVEETEEIVSEGLLLLSDDDALARLAEAGIATARVNDLADVWQHEQLRARGRFVEVDTPGGPLELLAEPFAISEWSPGRRRIPALGEHDPAVVERTVGRGASSSST</sequence>
<dbReference type="GO" id="GO:0008410">
    <property type="term" value="F:CoA-transferase activity"/>
    <property type="evidence" value="ECO:0007669"/>
    <property type="project" value="TreeGrafter"/>
</dbReference>